<dbReference type="Gene3D" id="2.60.120.1110">
    <property type="match status" value="1"/>
</dbReference>
<evidence type="ECO:0000313" key="1">
    <source>
        <dbReference type="EMBL" id="DAD81817.1"/>
    </source>
</evidence>
<organism evidence="1">
    <name type="scientific">Siphoviridae sp. ctvyM23</name>
    <dbReference type="NCBI Taxonomy" id="2826514"/>
    <lineage>
        <taxon>Viruses</taxon>
        <taxon>Duplodnaviria</taxon>
        <taxon>Heunggongvirae</taxon>
        <taxon>Uroviricota</taxon>
        <taxon>Caudoviricetes</taxon>
    </lineage>
</organism>
<sequence length="171" mass="18855">MIKDARAFFSDEQVVTETTYSQKAYDFMAAWDHAIGSQLYVTCICNGDFAKDLRVQVIGSTDGKTWDIKHPLGDSGVYAKEDLKTNKTFPIHVVETGQKYRYVTLLYIPSTGGVEDTNVSSPTEPDLTNFAVAHKIGEKREPKANAITAFFGTIAAISPVVRYANSDKFTG</sequence>
<dbReference type="EMBL" id="BK014908">
    <property type="protein sequence ID" value="DAD81817.1"/>
    <property type="molecule type" value="Genomic_DNA"/>
</dbReference>
<reference evidence="1" key="1">
    <citation type="journal article" date="2021" name="Proc. Natl. Acad. Sci. U.S.A.">
        <title>A Catalog of Tens of Thousands of Viruses from Human Metagenomes Reveals Hidden Associations with Chronic Diseases.</title>
        <authorList>
            <person name="Tisza M.J."/>
            <person name="Buck C.B."/>
        </authorList>
    </citation>
    <scope>NUCLEOTIDE SEQUENCE</scope>
    <source>
        <strain evidence="1">CtvyM23</strain>
    </source>
</reference>
<accession>A0A8S5MHK6</accession>
<protein>
    <submittedName>
        <fullName evidence="1">Major capsid protein</fullName>
    </submittedName>
</protein>
<name>A0A8S5MHK6_9CAUD</name>
<proteinExistence type="predicted"/>